<dbReference type="Proteomes" id="UP000000657">
    <property type="component" value="Chromosome"/>
</dbReference>
<sequence length="123" mass="13544">MQKLTGKVWRNTGRALFGRDPMDWRYICVGCGRVSTGRMWQEFGRRDGAARAAAECIGNALPLSEQVRLFQAGGCLWKAAGPVLLSGCVEIIDEPRRAVFPFAEPGMRTSPPPVSLLLHTRIS</sequence>
<dbReference type="OrthoDB" id="4205004at2"/>
<dbReference type="EMBL" id="CT573213">
    <property type="protein sequence ID" value="CAJ61419.1"/>
    <property type="molecule type" value="Genomic_DNA"/>
</dbReference>
<organism evidence="1 2">
    <name type="scientific">Frankia alni (strain DSM 45986 / CECT 9034 / ACN14a)</name>
    <dbReference type="NCBI Taxonomy" id="326424"/>
    <lineage>
        <taxon>Bacteria</taxon>
        <taxon>Bacillati</taxon>
        <taxon>Actinomycetota</taxon>
        <taxon>Actinomycetes</taxon>
        <taxon>Frankiales</taxon>
        <taxon>Frankiaceae</taxon>
        <taxon>Frankia</taxon>
    </lineage>
</organism>
<protein>
    <submittedName>
        <fullName evidence="1">Uncharacterized protein</fullName>
    </submittedName>
</protein>
<name>Q0RM33_FRAAA</name>
<dbReference type="KEGG" id="fal:FRAAL2775"/>
<proteinExistence type="predicted"/>
<accession>Q0RM33</accession>
<dbReference type="RefSeq" id="WP_011603927.1">
    <property type="nucleotide sequence ID" value="NC_008278.1"/>
</dbReference>
<keyword evidence="2" id="KW-1185">Reference proteome</keyword>
<dbReference type="AlphaFoldDB" id="Q0RM33"/>
<dbReference type="NCBIfam" id="NF041591">
    <property type="entry name" value="CxxC_VVA0879"/>
    <property type="match status" value="1"/>
</dbReference>
<evidence type="ECO:0000313" key="2">
    <source>
        <dbReference type="Proteomes" id="UP000000657"/>
    </source>
</evidence>
<gene>
    <name evidence="1" type="ordered locus">FRAAL2775</name>
</gene>
<dbReference type="STRING" id="326424.FRAAL2775"/>
<dbReference type="InterPro" id="IPR048166">
    <property type="entry name" value="VVA0879-like"/>
</dbReference>
<reference evidence="1 2" key="1">
    <citation type="journal article" date="2007" name="Genome Res.">
        <title>Genome characteristics of facultatively symbiotic Frankia sp. strains reflect host range and host plant biogeography.</title>
        <authorList>
            <person name="Normand P."/>
            <person name="Lapierre P."/>
            <person name="Tisa L.S."/>
            <person name="Gogarten J.P."/>
            <person name="Alloisio N."/>
            <person name="Bagnarol E."/>
            <person name="Bassi C.A."/>
            <person name="Berry A.M."/>
            <person name="Bickhart D.M."/>
            <person name="Choisne N."/>
            <person name="Couloux A."/>
            <person name="Cournoyer B."/>
            <person name="Cruveiller S."/>
            <person name="Daubin V."/>
            <person name="Demange N."/>
            <person name="Francino M.P."/>
            <person name="Goltsman E."/>
            <person name="Huang Y."/>
            <person name="Kopp O.R."/>
            <person name="Labarre L."/>
            <person name="Lapidus A."/>
            <person name="Lavire C."/>
            <person name="Marechal J."/>
            <person name="Martinez M."/>
            <person name="Mastronunzio J.E."/>
            <person name="Mullin B.C."/>
            <person name="Niemann J."/>
            <person name="Pujic P."/>
            <person name="Rawnsley T."/>
            <person name="Rouy Z."/>
            <person name="Schenowitz C."/>
            <person name="Sellstedt A."/>
            <person name="Tavares F."/>
            <person name="Tomkins J.P."/>
            <person name="Vallenet D."/>
            <person name="Valverde C."/>
            <person name="Wall L.G."/>
            <person name="Wang Y."/>
            <person name="Medigue C."/>
            <person name="Benson D.R."/>
        </authorList>
    </citation>
    <scope>NUCLEOTIDE SEQUENCE [LARGE SCALE GENOMIC DNA]</scope>
    <source>
        <strain evidence="2">DSM 45986 / CECT 9034 / ACN14a</strain>
    </source>
</reference>
<dbReference type="HOGENOM" id="CLU_2011887_0_0_11"/>
<evidence type="ECO:0000313" key="1">
    <source>
        <dbReference type="EMBL" id="CAJ61419.1"/>
    </source>
</evidence>